<sequence>EDGDLLRPLVSHPATAASFPSSSTIVSRISFVLFIGAVSVWANHESSKGFAVKVINEAGDTAAGKRFRLFYEANDEAVRTLFRATAIVDGILYSDLDSRDRKPVSAVTLKLKDDAADVVESDLNDGFVINLRTSILEGERSDRALLSAVLRGVSRIRLWDGRGRAPRTLVAGIVEY</sequence>
<dbReference type="EMBL" id="AUSU01000678">
    <property type="protein sequence ID" value="EPS72816.1"/>
    <property type="molecule type" value="Genomic_DNA"/>
</dbReference>
<dbReference type="PANTHER" id="PTHR33321">
    <property type="match status" value="1"/>
</dbReference>
<dbReference type="OrthoDB" id="1924946at2759"/>
<protein>
    <submittedName>
        <fullName evidence="1">Uncharacterized protein</fullName>
    </submittedName>
</protein>
<dbReference type="Pfam" id="PF04450">
    <property type="entry name" value="BSP"/>
    <property type="match status" value="1"/>
</dbReference>
<dbReference type="AlphaFoldDB" id="S8D5X3"/>
<accession>S8D5X3</accession>
<dbReference type="Proteomes" id="UP000015453">
    <property type="component" value="Unassembled WGS sequence"/>
</dbReference>
<organism evidence="1 2">
    <name type="scientific">Genlisea aurea</name>
    <dbReference type="NCBI Taxonomy" id="192259"/>
    <lineage>
        <taxon>Eukaryota</taxon>
        <taxon>Viridiplantae</taxon>
        <taxon>Streptophyta</taxon>
        <taxon>Embryophyta</taxon>
        <taxon>Tracheophyta</taxon>
        <taxon>Spermatophyta</taxon>
        <taxon>Magnoliopsida</taxon>
        <taxon>eudicotyledons</taxon>
        <taxon>Gunneridae</taxon>
        <taxon>Pentapetalae</taxon>
        <taxon>asterids</taxon>
        <taxon>lamiids</taxon>
        <taxon>Lamiales</taxon>
        <taxon>Lentibulariaceae</taxon>
        <taxon>Genlisea</taxon>
    </lineage>
</organism>
<feature type="non-terminal residue" evidence="1">
    <location>
        <position position="176"/>
    </location>
</feature>
<feature type="non-terminal residue" evidence="1">
    <location>
        <position position="1"/>
    </location>
</feature>
<dbReference type="InterPro" id="IPR007541">
    <property type="entry name" value="Uncharacterised_BSP"/>
</dbReference>
<gene>
    <name evidence="1" type="ORF">M569_01944</name>
</gene>
<keyword evidence="2" id="KW-1185">Reference proteome</keyword>
<dbReference type="PANTHER" id="PTHR33321:SF3">
    <property type="entry name" value="OS05G0582000 PROTEIN"/>
    <property type="match status" value="1"/>
</dbReference>
<reference evidence="1 2" key="1">
    <citation type="journal article" date="2013" name="BMC Genomics">
        <title>The miniature genome of a carnivorous plant Genlisea aurea contains a low number of genes and short non-coding sequences.</title>
        <authorList>
            <person name="Leushkin E.V."/>
            <person name="Sutormin R.A."/>
            <person name="Nabieva E.R."/>
            <person name="Penin A.A."/>
            <person name="Kondrashov A.S."/>
            <person name="Logacheva M.D."/>
        </authorList>
    </citation>
    <scope>NUCLEOTIDE SEQUENCE [LARGE SCALE GENOMIC DNA]</scope>
</reference>
<evidence type="ECO:0000313" key="1">
    <source>
        <dbReference type="EMBL" id="EPS72816.1"/>
    </source>
</evidence>
<comment type="caution">
    <text evidence="1">The sequence shown here is derived from an EMBL/GenBank/DDBJ whole genome shotgun (WGS) entry which is preliminary data.</text>
</comment>
<name>S8D5X3_9LAMI</name>
<evidence type="ECO:0000313" key="2">
    <source>
        <dbReference type="Proteomes" id="UP000015453"/>
    </source>
</evidence>
<proteinExistence type="predicted"/>